<dbReference type="InterPro" id="IPR017452">
    <property type="entry name" value="GPCR_Rhodpsn_7TM"/>
</dbReference>
<dbReference type="Pfam" id="PF13853">
    <property type="entry name" value="7tm_4"/>
    <property type="match status" value="3"/>
</dbReference>
<evidence type="ECO:0000256" key="3">
    <source>
        <dbReference type="ARBA" id="ARBA00022989"/>
    </source>
</evidence>
<keyword evidence="4 6" id="KW-0472">Membrane</keyword>
<feature type="transmembrane region" description="Helical" evidence="6">
    <location>
        <begin position="722"/>
        <end position="744"/>
    </location>
</feature>
<feature type="transmembrane region" description="Helical" evidence="6">
    <location>
        <begin position="756"/>
        <end position="785"/>
    </location>
</feature>
<feature type="transmembrane region" description="Helical" evidence="6">
    <location>
        <begin position="74"/>
        <end position="92"/>
    </location>
</feature>
<keyword evidence="3 6" id="KW-1133">Transmembrane helix</keyword>
<evidence type="ECO:0000259" key="7">
    <source>
        <dbReference type="PROSITE" id="PS50262"/>
    </source>
</evidence>
<reference evidence="8" key="1">
    <citation type="journal article" date="2021" name="Cell">
        <title>Tracing the genetic footprints of vertebrate landing in non-teleost ray-finned fishes.</title>
        <authorList>
            <person name="Bi X."/>
            <person name="Wang K."/>
            <person name="Yang L."/>
            <person name="Pan H."/>
            <person name="Jiang H."/>
            <person name="Wei Q."/>
            <person name="Fang M."/>
            <person name="Yu H."/>
            <person name="Zhu C."/>
            <person name="Cai Y."/>
            <person name="He Y."/>
            <person name="Gan X."/>
            <person name="Zeng H."/>
            <person name="Yu D."/>
            <person name="Zhu Y."/>
            <person name="Jiang H."/>
            <person name="Qiu Q."/>
            <person name="Yang H."/>
            <person name="Zhang Y.E."/>
            <person name="Wang W."/>
            <person name="Zhu M."/>
            <person name="He S."/>
            <person name="Zhang G."/>
        </authorList>
    </citation>
    <scope>NUCLEOTIDE SEQUENCE</scope>
    <source>
        <strain evidence="8">Pddl_001</strain>
    </source>
</reference>
<evidence type="ECO:0000256" key="5">
    <source>
        <dbReference type="ARBA" id="ARBA00023224"/>
    </source>
</evidence>
<feature type="transmembrane region" description="Helical" evidence="6">
    <location>
        <begin position="217"/>
        <end position="239"/>
    </location>
</feature>
<evidence type="ECO:0000256" key="6">
    <source>
        <dbReference type="SAM" id="Phobius"/>
    </source>
</evidence>
<evidence type="ECO:0000313" key="8">
    <source>
        <dbReference type="EMBL" id="MBN3271333.1"/>
    </source>
</evidence>
<feature type="transmembrane region" description="Helical" evidence="6">
    <location>
        <begin position="113"/>
        <end position="136"/>
    </location>
</feature>
<feature type="transmembrane region" description="Helical" evidence="6">
    <location>
        <begin position="360"/>
        <end position="385"/>
    </location>
</feature>
<sequence length="1001" mass="113083">MFLSVVYVLTILANAFLMLVICVEQSLHNPKYVAVFHLAVVDTCCSTAVIPNLIHTFIFSSQFIVFEACLANMFFVHFFNGLQSLSLVLLAYDRVIAICFPLHYHTINTNTRMIIIIVVFWVFFSVMLLVVVLLVARLSFCKSTVIDSFFCDHGPVCKLACNDISANSIFAKLLIALFLIVPMVLIILSYACIVFQLFKITSREGKRKALKTCTSHLILVIIFFLPILVTYATAMVSAIHPNARILNNSLSATIPPLLNPIIYTLKTEEIMEAIKKYTYLLTNRFMHLHSWMIECIAENTDLFVQLTEQKDCLKTFASSTGKVIFHSAMSPNSTTMSVNVTSGRPLFYINGFSNMLYANYYFVFLSVVYVLTILANAFLMLIICIEQSLHNPKYVAVFHLAVVDTCCSTAVIPHLIHTFIFNSQFIGFEACLANMFFEHFFNGLQSLSLVLLAYDRLIAICFPLHYHTINTNTRMIIIIVVVWVFFSVMLLVMVLLVARLSFCKSTVIDSYFCDHRPVFILACNDISANSIFAKLLIALFLILPMVLIILSYACIIFQLFKIASRDGKRKALKTCTSHLILVIIFFLPILVTYTATMVSAIHPNVRILNNSLSVTIPPLLNPIIYTLKTEEIMEAIRKLENKTGTKKQNHEHKIPNTQVRLGRSLSLILYLFVCLFVCFFLFVFSSLPLVHSSEHPHRLQSAEGFYTEFIITGFNDLEHPKAVGIVILIIYSLILLGSSTNICIIASDKRLHTPMYFFICNLAIVDMMYTTSASVTMLTILLVGVKTVSYKTCAAQMFVYHLGDLMEAFAIGLMAFDRLLAISNPLRYHSILTNTRILLLTSSAWIITSSYMGLITRIADGLPYCRPVIKYTFCDYPGLVRAACVNPDDNFVLTTIVAFFVIFVNFGFIVLSYLRIIWVVFKMSLDGKKQAFSTCFSHLIVVACYFVPRFVSIILTRVGLVLTLPERNGLAIAASLGPSLVNPLMYCLRTKEIRMRVLRIF</sequence>
<evidence type="ECO:0000256" key="2">
    <source>
        <dbReference type="ARBA" id="ARBA00022692"/>
    </source>
</evidence>
<accession>A0ABS2XBA8</accession>
<feature type="transmembrane region" description="Helical" evidence="6">
    <location>
        <begin position="797"/>
        <end position="816"/>
    </location>
</feature>
<dbReference type="PRINTS" id="PR00245">
    <property type="entry name" value="OLFACTORYR"/>
</dbReference>
<feature type="transmembrane region" description="Helical" evidence="6">
    <location>
        <begin position="607"/>
        <end position="627"/>
    </location>
</feature>
<evidence type="ECO:0000256" key="4">
    <source>
        <dbReference type="ARBA" id="ARBA00023136"/>
    </source>
</evidence>
<gene>
    <name evidence="8" type="primary">Or10g4_0</name>
    <name evidence="8" type="ORF">GTO93_0019175</name>
</gene>
<proteinExistence type="predicted"/>
<feature type="transmembrane region" description="Helical" evidence="6">
    <location>
        <begin position="6"/>
        <end position="23"/>
    </location>
</feature>
<dbReference type="Gene3D" id="1.20.1070.10">
    <property type="entry name" value="Rhodopsin 7-helix transmembrane proteins"/>
    <property type="match status" value="3"/>
</dbReference>
<dbReference type="InterPro" id="IPR052921">
    <property type="entry name" value="GPCR1_Superfamily_Member"/>
</dbReference>
<dbReference type="PANTHER" id="PTHR26451">
    <property type="entry name" value="G_PROTEIN_RECEP_F1_2 DOMAIN-CONTAINING PROTEIN"/>
    <property type="match status" value="1"/>
</dbReference>
<feature type="transmembrane region" description="Helical" evidence="6">
    <location>
        <begin position="173"/>
        <end position="197"/>
    </location>
</feature>
<feature type="domain" description="G-protein coupled receptors family 1 profile" evidence="7">
    <location>
        <begin position="13"/>
        <end position="263"/>
    </location>
</feature>
<feature type="transmembrane region" description="Helical" evidence="6">
    <location>
        <begin position="837"/>
        <end position="859"/>
    </location>
</feature>
<dbReference type="PROSITE" id="PS50262">
    <property type="entry name" value="G_PROTEIN_RECEP_F1_2"/>
    <property type="match status" value="3"/>
</dbReference>
<feature type="transmembrane region" description="Helical" evidence="6">
    <location>
        <begin position="35"/>
        <end position="54"/>
    </location>
</feature>
<name>A0ABS2XBA8_POLSP</name>
<feature type="transmembrane region" description="Helical" evidence="6">
    <location>
        <begin position="397"/>
        <end position="420"/>
    </location>
</feature>
<dbReference type="InterPro" id="IPR000276">
    <property type="entry name" value="GPCR_Rhodpsn"/>
</dbReference>
<keyword evidence="9" id="KW-1185">Reference proteome</keyword>
<feature type="transmembrane region" description="Helical" evidence="6">
    <location>
        <begin position="476"/>
        <end position="498"/>
    </location>
</feature>
<feature type="transmembrane region" description="Helical" evidence="6">
    <location>
        <begin position="667"/>
        <end position="690"/>
    </location>
</feature>
<feature type="non-terminal residue" evidence="8">
    <location>
        <position position="1001"/>
    </location>
</feature>
<feature type="domain" description="G-protein coupled receptors family 1 profile" evidence="7">
    <location>
        <begin position="737"/>
        <end position="986"/>
    </location>
</feature>
<comment type="subcellular location">
    <subcellularLocation>
        <location evidence="1">Membrane</location>
        <topology evidence="1">Multi-pass membrane protein</topology>
    </subcellularLocation>
</comment>
<evidence type="ECO:0000313" key="9">
    <source>
        <dbReference type="Proteomes" id="UP001166093"/>
    </source>
</evidence>
<dbReference type="PRINTS" id="PR00237">
    <property type="entry name" value="GPCRRHODOPSN"/>
</dbReference>
<keyword evidence="5" id="KW-0807">Transducer</keyword>
<feature type="non-terminal residue" evidence="8">
    <location>
        <position position="1"/>
    </location>
</feature>
<organism evidence="8 9">
    <name type="scientific">Polyodon spathula</name>
    <name type="common">North American paddlefish</name>
    <name type="synonym">Squalus spathula</name>
    <dbReference type="NCBI Taxonomy" id="7913"/>
    <lineage>
        <taxon>Eukaryota</taxon>
        <taxon>Metazoa</taxon>
        <taxon>Chordata</taxon>
        <taxon>Craniata</taxon>
        <taxon>Vertebrata</taxon>
        <taxon>Euteleostomi</taxon>
        <taxon>Actinopterygii</taxon>
        <taxon>Chondrostei</taxon>
        <taxon>Acipenseriformes</taxon>
        <taxon>Polyodontidae</taxon>
        <taxon>Polyodon</taxon>
    </lineage>
</organism>
<feature type="transmembrane region" description="Helical" evidence="6">
    <location>
        <begin position="440"/>
        <end position="464"/>
    </location>
</feature>
<dbReference type="InterPro" id="IPR000725">
    <property type="entry name" value="Olfact_rcpt"/>
</dbReference>
<feature type="transmembrane region" description="Helical" evidence="6">
    <location>
        <begin position="535"/>
        <end position="559"/>
    </location>
</feature>
<dbReference type="SMART" id="SM01381">
    <property type="entry name" value="7TM_GPCR_Srsx"/>
    <property type="match status" value="1"/>
</dbReference>
<dbReference type="SUPFAM" id="SSF81321">
    <property type="entry name" value="Family A G protein-coupled receptor-like"/>
    <property type="match status" value="3"/>
</dbReference>
<feature type="transmembrane region" description="Helical" evidence="6">
    <location>
        <begin position="970"/>
        <end position="988"/>
    </location>
</feature>
<evidence type="ECO:0000256" key="1">
    <source>
        <dbReference type="ARBA" id="ARBA00004141"/>
    </source>
</evidence>
<feature type="transmembrane region" description="Helical" evidence="6">
    <location>
        <begin position="579"/>
        <end position="601"/>
    </location>
</feature>
<feature type="domain" description="G-protein coupled receptors family 1 profile" evidence="7">
    <location>
        <begin position="375"/>
        <end position="625"/>
    </location>
</feature>
<protein>
    <submittedName>
        <fullName evidence="8">O10G4 protein</fullName>
    </submittedName>
</protein>
<comment type="caution">
    <text evidence="8">The sequence shown here is derived from an EMBL/GenBank/DDBJ whole genome shotgun (WGS) entry which is preliminary data.</text>
</comment>
<feature type="transmembrane region" description="Helical" evidence="6">
    <location>
        <begin position="891"/>
        <end position="914"/>
    </location>
</feature>
<dbReference type="Proteomes" id="UP001166093">
    <property type="component" value="Unassembled WGS sequence"/>
</dbReference>
<dbReference type="EMBL" id="JAAWVQ010009773">
    <property type="protein sequence ID" value="MBN3271333.1"/>
    <property type="molecule type" value="Genomic_DNA"/>
</dbReference>
<dbReference type="PANTHER" id="PTHR26451:SF869">
    <property type="entry name" value="OLFACTORY RECEPTOR 530-RELATED"/>
    <property type="match status" value="1"/>
</dbReference>
<keyword evidence="2 6" id="KW-0812">Transmembrane</keyword>
<feature type="transmembrane region" description="Helical" evidence="6">
    <location>
        <begin position="935"/>
        <end position="958"/>
    </location>
</feature>